<dbReference type="EMBL" id="DF820459">
    <property type="protein sequence ID" value="GAK52853.1"/>
    <property type="molecule type" value="Genomic_DNA"/>
</dbReference>
<dbReference type="Proteomes" id="UP000030700">
    <property type="component" value="Unassembled WGS sequence"/>
</dbReference>
<protein>
    <submittedName>
        <fullName evidence="2">ABC-type Fe3+ transport system</fullName>
    </submittedName>
</protein>
<keyword evidence="1" id="KW-0472">Membrane</keyword>
<dbReference type="AlphaFoldDB" id="A0A0S6VZW9"/>
<keyword evidence="1" id="KW-1133">Transmembrane helix</keyword>
<evidence type="ECO:0000313" key="3">
    <source>
        <dbReference type="Proteomes" id="UP000030700"/>
    </source>
</evidence>
<gene>
    <name evidence="2" type="ORF">U14_04110</name>
</gene>
<reference evidence="2" key="1">
    <citation type="journal article" date="2015" name="PeerJ">
        <title>First genomic representation of candidate bacterial phylum KSB3 points to enhanced environmental sensing as a trigger of wastewater bulking.</title>
        <authorList>
            <person name="Sekiguchi Y."/>
            <person name="Ohashi A."/>
            <person name="Parks D.H."/>
            <person name="Yamauchi T."/>
            <person name="Tyson G.W."/>
            <person name="Hugenholtz P."/>
        </authorList>
    </citation>
    <scope>NUCLEOTIDE SEQUENCE [LARGE SCALE GENOMIC DNA]</scope>
</reference>
<name>A0A0S6VZW9_9BACT</name>
<evidence type="ECO:0000313" key="2">
    <source>
        <dbReference type="EMBL" id="GAK52853.1"/>
    </source>
</evidence>
<dbReference type="STRING" id="1499966.U14_04110"/>
<organism evidence="2">
    <name type="scientific">Candidatus Moduliflexus flocculans</name>
    <dbReference type="NCBI Taxonomy" id="1499966"/>
    <lineage>
        <taxon>Bacteria</taxon>
        <taxon>Candidatus Moduliflexota</taxon>
        <taxon>Candidatus Moduliflexia</taxon>
        <taxon>Candidatus Moduliflexales</taxon>
        <taxon>Candidatus Moduliflexaceae</taxon>
    </lineage>
</organism>
<evidence type="ECO:0000256" key="1">
    <source>
        <dbReference type="SAM" id="Phobius"/>
    </source>
</evidence>
<sequence length="213" mass="24221">MTTPAKPTAYTKCEQCGFWHAPDEWPLICANCGTSLVKEYETVYDTKKILAAIGLFGFFSFSFGVLIGGFPGFIVAVMIIICGPLRFRPYAQRILKSQRLAQGLRYNEEVIKQRLSEIGQKKQKIQGVIEELKQMGDSQRNRVRFQALDKGAAELSRQRDRYIGKLHEIELIRWSNQLSPLLSHSPQLTEQQATERLNTLSEIQTKGQKLAQT</sequence>
<keyword evidence="3" id="KW-1185">Reference proteome</keyword>
<accession>A0A0S6VZW9</accession>
<dbReference type="HOGENOM" id="CLU_1292317_0_0_0"/>
<feature type="transmembrane region" description="Helical" evidence="1">
    <location>
        <begin position="49"/>
        <end position="82"/>
    </location>
</feature>
<keyword evidence="1" id="KW-0812">Transmembrane</keyword>
<proteinExistence type="predicted"/>